<reference evidence="9 10" key="1">
    <citation type="submission" date="2019-03" db="EMBL/GenBank/DDBJ databases">
        <title>Genomic Encyclopedia of Type Strains, Phase III (KMG-III): the genomes of soil and plant-associated and newly described type strains.</title>
        <authorList>
            <person name="Whitman W."/>
        </authorList>
    </citation>
    <scope>NUCLEOTIDE SEQUENCE [LARGE SCALE GENOMIC DNA]</scope>
    <source>
        <strain evidence="9 10">VKM Ac-2570</strain>
    </source>
</reference>
<keyword evidence="5 8" id="KW-0812">Transmembrane</keyword>
<dbReference type="PANTHER" id="PTHR30472:SF1">
    <property type="entry name" value="FE(3+) DICITRATE TRANSPORT SYSTEM PERMEASE PROTEIN FECC-RELATED"/>
    <property type="match status" value="1"/>
</dbReference>
<comment type="caution">
    <text evidence="9">The sequence shown here is derived from an EMBL/GenBank/DDBJ whole genome shotgun (WGS) entry which is preliminary data.</text>
</comment>
<protein>
    <submittedName>
        <fullName evidence="9">Iron complex transport system permease protein</fullName>
    </submittedName>
</protein>
<dbReference type="GO" id="GO:0033214">
    <property type="term" value="P:siderophore-iron import into cell"/>
    <property type="evidence" value="ECO:0007669"/>
    <property type="project" value="TreeGrafter"/>
</dbReference>
<proteinExistence type="inferred from homology"/>
<keyword evidence="3" id="KW-0813">Transport</keyword>
<dbReference type="EMBL" id="SODF01000001">
    <property type="protein sequence ID" value="TDW21958.1"/>
    <property type="molecule type" value="Genomic_DNA"/>
</dbReference>
<keyword evidence="10" id="KW-1185">Reference proteome</keyword>
<dbReference type="GO" id="GO:0022857">
    <property type="term" value="F:transmembrane transporter activity"/>
    <property type="evidence" value="ECO:0007669"/>
    <property type="project" value="InterPro"/>
</dbReference>
<feature type="transmembrane region" description="Helical" evidence="8">
    <location>
        <begin position="101"/>
        <end position="122"/>
    </location>
</feature>
<evidence type="ECO:0000313" key="10">
    <source>
        <dbReference type="Proteomes" id="UP000295447"/>
    </source>
</evidence>
<evidence type="ECO:0000256" key="6">
    <source>
        <dbReference type="ARBA" id="ARBA00022989"/>
    </source>
</evidence>
<dbReference type="InterPro" id="IPR000522">
    <property type="entry name" value="ABC_transptr_permease_BtuC"/>
</dbReference>
<gene>
    <name evidence="9" type="ORF">EV650_0789</name>
</gene>
<feature type="transmembrane region" description="Helical" evidence="8">
    <location>
        <begin position="200"/>
        <end position="220"/>
    </location>
</feature>
<feature type="transmembrane region" description="Helical" evidence="8">
    <location>
        <begin position="72"/>
        <end position="89"/>
    </location>
</feature>
<comment type="subcellular location">
    <subcellularLocation>
        <location evidence="1">Cell membrane</location>
        <topology evidence="1">Multi-pass membrane protein</topology>
    </subcellularLocation>
</comment>
<keyword evidence="4" id="KW-1003">Cell membrane</keyword>
<dbReference type="SUPFAM" id="SSF81345">
    <property type="entry name" value="ABC transporter involved in vitamin B12 uptake, BtuC"/>
    <property type="match status" value="1"/>
</dbReference>
<evidence type="ECO:0000256" key="8">
    <source>
        <dbReference type="SAM" id="Phobius"/>
    </source>
</evidence>
<evidence type="ECO:0000256" key="2">
    <source>
        <dbReference type="ARBA" id="ARBA00007935"/>
    </source>
</evidence>
<name>A0A4R7ZYD4_9ACTN</name>
<sequence>MGLATAESSVRVRQKRSGVLWVGLLALVVGLGFVSLAIGSRPLSLGQVGHAVFAPDGDAASIIVWRLRMPRTVLAVLVGADLAVAGVIMQALTRNRLAEPGLLGVNAGAALTVVLAISLLGVTSVSGYAWFAFVGSAIAAALVYWLAGRDAGDQGRIRLVLAGAAISASISAATGIVTQFDSTTFDSYRFWVVGSLADRGSDVATAVLPFSVVAIGLALTLGRPLNALAFGDELGAALGVRVAWTRGLGFLAVILASGAATAAAGPISFVGLAVPQLLRWWVGPDTVRLVGYSVLAGPALVLTADILGRVVAPPGELEVGIVTAFIGAPSLLAAVLRRTRAL</sequence>
<feature type="transmembrane region" description="Helical" evidence="8">
    <location>
        <begin position="319"/>
        <end position="336"/>
    </location>
</feature>
<dbReference type="AlphaFoldDB" id="A0A4R7ZYD4"/>
<evidence type="ECO:0000256" key="7">
    <source>
        <dbReference type="ARBA" id="ARBA00023136"/>
    </source>
</evidence>
<dbReference type="GO" id="GO:0005886">
    <property type="term" value="C:plasma membrane"/>
    <property type="evidence" value="ECO:0007669"/>
    <property type="project" value="UniProtKB-SubCell"/>
</dbReference>
<dbReference type="RefSeq" id="WP_166678013.1">
    <property type="nucleotide sequence ID" value="NZ_SODF01000001.1"/>
</dbReference>
<accession>A0A4R7ZYD4</accession>
<dbReference type="Pfam" id="PF01032">
    <property type="entry name" value="FecCD"/>
    <property type="match status" value="1"/>
</dbReference>
<keyword evidence="7 8" id="KW-0472">Membrane</keyword>
<evidence type="ECO:0000313" key="9">
    <source>
        <dbReference type="EMBL" id="TDW21958.1"/>
    </source>
</evidence>
<feature type="transmembrane region" description="Helical" evidence="8">
    <location>
        <begin position="250"/>
        <end position="274"/>
    </location>
</feature>
<evidence type="ECO:0000256" key="3">
    <source>
        <dbReference type="ARBA" id="ARBA00022448"/>
    </source>
</evidence>
<dbReference type="PANTHER" id="PTHR30472">
    <property type="entry name" value="FERRIC ENTEROBACTIN TRANSPORT SYSTEM PERMEASE PROTEIN"/>
    <property type="match status" value="1"/>
</dbReference>
<evidence type="ECO:0000256" key="1">
    <source>
        <dbReference type="ARBA" id="ARBA00004651"/>
    </source>
</evidence>
<feature type="transmembrane region" description="Helical" evidence="8">
    <location>
        <begin position="18"/>
        <end position="38"/>
    </location>
</feature>
<dbReference type="Gene3D" id="1.10.3470.10">
    <property type="entry name" value="ABC transporter involved in vitamin B12 uptake, BtuC"/>
    <property type="match status" value="1"/>
</dbReference>
<dbReference type="FunFam" id="1.10.3470.10:FF:000001">
    <property type="entry name" value="Vitamin B12 ABC transporter permease BtuC"/>
    <property type="match status" value="1"/>
</dbReference>
<comment type="similarity">
    <text evidence="2">Belongs to the binding-protein-dependent transport system permease family. FecCD subfamily.</text>
</comment>
<dbReference type="InterPro" id="IPR037294">
    <property type="entry name" value="ABC_BtuC-like"/>
</dbReference>
<keyword evidence="6 8" id="KW-1133">Transmembrane helix</keyword>
<dbReference type="CDD" id="cd06550">
    <property type="entry name" value="TM_ABC_iron-siderophores_like"/>
    <property type="match status" value="1"/>
</dbReference>
<evidence type="ECO:0000256" key="4">
    <source>
        <dbReference type="ARBA" id="ARBA00022475"/>
    </source>
</evidence>
<organism evidence="9 10">
    <name type="scientific">Kribbella kalugense</name>
    <dbReference type="NCBI Taxonomy" id="2512221"/>
    <lineage>
        <taxon>Bacteria</taxon>
        <taxon>Bacillati</taxon>
        <taxon>Actinomycetota</taxon>
        <taxon>Actinomycetes</taxon>
        <taxon>Propionibacteriales</taxon>
        <taxon>Kribbellaceae</taxon>
        <taxon>Kribbella</taxon>
    </lineage>
</organism>
<dbReference type="Proteomes" id="UP000295447">
    <property type="component" value="Unassembled WGS sequence"/>
</dbReference>
<evidence type="ECO:0000256" key="5">
    <source>
        <dbReference type="ARBA" id="ARBA00022692"/>
    </source>
</evidence>
<feature type="transmembrane region" description="Helical" evidence="8">
    <location>
        <begin position="159"/>
        <end position="180"/>
    </location>
</feature>
<feature type="transmembrane region" description="Helical" evidence="8">
    <location>
        <begin position="128"/>
        <end position="147"/>
    </location>
</feature>